<organism evidence="3 4">
    <name type="scientific">Mycoplasma crocodyli (strain ATCC 51981 / MP145)</name>
    <dbReference type="NCBI Taxonomy" id="512564"/>
    <lineage>
        <taxon>Bacteria</taxon>
        <taxon>Bacillati</taxon>
        <taxon>Mycoplasmatota</taxon>
        <taxon>Mollicutes</taxon>
        <taxon>Mycoplasmataceae</taxon>
        <taxon>Mycoplasma</taxon>
    </lineage>
</organism>
<evidence type="ECO:0000256" key="1">
    <source>
        <dbReference type="ARBA" id="ARBA00022603"/>
    </source>
</evidence>
<reference evidence="4" key="1">
    <citation type="submission" date="2010-03" db="EMBL/GenBank/DDBJ databases">
        <title>The complete genome of Mycoplasma crocodyli MP145.</title>
        <authorList>
            <person name="Glass J.I."/>
            <person name="Durkin A.S."/>
            <person name="Hostetler J."/>
            <person name="Jackson J."/>
            <person name="Johnson J."/>
            <person name="May M.A."/>
            <person name="Paralanov V."/>
            <person name="Radune D."/>
            <person name="Szczypinski B."/>
            <person name="Brown D.R."/>
        </authorList>
    </citation>
    <scope>NUCLEOTIDE SEQUENCE [LARGE SCALE GENOMIC DNA]</scope>
    <source>
        <strain evidence="4">ATCC 51981 / MP145</strain>
    </source>
</reference>
<keyword evidence="4" id="KW-1185">Reference proteome</keyword>
<dbReference type="eggNOG" id="COG0742">
    <property type="taxonomic scope" value="Bacteria"/>
</dbReference>
<proteinExistence type="predicted"/>
<dbReference type="GO" id="GO:0008168">
    <property type="term" value="F:methyltransferase activity"/>
    <property type="evidence" value="ECO:0007669"/>
    <property type="project" value="UniProtKB-KW"/>
</dbReference>
<dbReference type="NCBIfam" id="TIGR00095">
    <property type="entry name" value="16S rRNA (guanine(966)-N(2))-methyltransferase RsmD"/>
    <property type="match status" value="1"/>
</dbReference>
<name>D5E4Q0_MYCCM</name>
<dbReference type="HOGENOM" id="CLU_075826_0_2_14"/>
<dbReference type="RefSeq" id="WP_013054797.1">
    <property type="nucleotide sequence ID" value="NC_014014.1"/>
</dbReference>
<dbReference type="Proteomes" id="UP000001845">
    <property type="component" value="Chromosome"/>
</dbReference>
<reference key="2">
    <citation type="submission" date="2010-03" db="EMBL/GenBank/DDBJ databases">
        <authorList>
            <person name="Ma Z."/>
            <person name="Wang X."/>
            <person name="Liu H."/>
        </authorList>
    </citation>
    <scope>NUCLEOTIDE SEQUENCE</scope>
    <source>
        <strain>MP145</strain>
    </source>
</reference>
<dbReference type="OrthoDB" id="9803017at2"/>
<dbReference type="Pfam" id="PF03602">
    <property type="entry name" value="Cons_hypoth95"/>
    <property type="match status" value="1"/>
</dbReference>
<dbReference type="CDD" id="cd02440">
    <property type="entry name" value="AdoMet_MTases"/>
    <property type="match status" value="1"/>
</dbReference>
<dbReference type="PANTHER" id="PTHR43542:SF1">
    <property type="entry name" value="METHYLTRANSFERASE"/>
    <property type="match status" value="1"/>
</dbReference>
<dbReference type="GO" id="GO:0031167">
    <property type="term" value="P:rRNA methylation"/>
    <property type="evidence" value="ECO:0007669"/>
    <property type="project" value="InterPro"/>
</dbReference>
<dbReference type="PROSITE" id="PS00092">
    <property type="entry name" value="N6_MTASE"/>
    <property type="match status" value="1"/>
</dbReference>
<dbReference type="KEGG" id="mcd:MCRO_0060"/>
<keyword evidence="2 3" id="KW-0808">Transferase</keyword>
<dbReference type="EMBL" id="CP001991">
    <property type="protein sequence ID" value="ADE20021.1"/>
    <property type="molecule type" value="Genomic_DNA"/>
</dbReference>
<evidence type="ECO:0000313" key="3">
    <source>
        <dbReference type="EMBL" id="ADE20021.1"/>
    </source>
</evidence>
<keyword evidence="1 3" id="KW-0489">Methyltransferase</keyword>
<protein>
    <submittedName>
        <fullName evidence="3">Putative methyltransferase</fullName>
    </submittedName>
</protein>
<dbReference type="PANTHER" id="PTHR43542">
    <property type="entry name" value="METHYLTRANSFERASE"/>
    <property type="match status" value="1"/>
</dbReference>
<dbReference type="STRING" id="512564.MCRO_0060"/>
<dbReference type="SUPFAM" id="SSF53335">
    <property type="entry name" value="S-adenosyl-L-methionine-dependent methyltransferases"/>
    <property type="match status" value="1"/>
</dbReference>
<dbReference type="Gene3D" id="3.40.50.150">
    <property type="entry name" value="Vaccinia Virus protein VP39"/>
    <property type="match status" value="1"/>
</dbReference>
<reference evidence="3 4" key="3">
    <citation type="journal article" date="2011" name="J. Bacteriol.">
        <title>Genome sequences of Mycoplasma alligatoris A21JP2T and Mycoplasma crocodyli MP145T.</title>
        <authorList>
            <person name="Brown D.R."/>
            <person name="Farmerie W.G."/>
            <person name="May M."/>
            <person name="Benders G.A."/>
            <person name="Durkin A.S."/>
            <person name="Hlavinka K."/>
            <person name="Hostetler J."/>
            <person name="Jackson J."/>
            <person name="Johnson J."/>
            <person name="Miller R.H."/>
            <person name="Paralanov V."/>
            <person name="Radune D."/>
            <person name="Szczypinski B."/>
            <person name="Glass J.I."/>
        </authorList>
    </citation>
    <scope>NUCLEOTIDE SEQUENCE [LARGE SCALE GENOMIC DNA]</scope>
    <source>
        <strain evidence="4">ATCC 51981 / MP145</strain>
    </source>
</reference>
<evidence type="ECO:0000313" key="4">
    <source>
        <dbReference type="Proteomes" id="UP000001845"/>
    </source>
</evidence>
<dbReference type="InterPro" id="IPR029063">
    <property type="entry name" value="SAM-dependent_MTases_sf"/>
</dbReference>
<accession>D5E4Q0</accession>
<evidence type="ECO:0000256" key="2">
    <source>
        <dbReference type="ARBA" id="ARBA00022679"/>
    </source>
</evidence>
<dbReference type="InterPro" id="IPR002052">
    <property type="entry name" value="DNA_methylase_N6_adenine_CS"/>
</dbReference>
<dbReference type="PIRSF" id="PIRSF004553">
    <property type="entry name" value="CHP00095"/>
    <property type="match status" value="1"/>
</dbReference>
<dbReference type="AlphaFoldDB" id="D5E4Q0"/>
<sequence length="182" mass="20906">MLRIIAGKYGKRLIEQPELETTRPTTDKIRESVFSSIQFDLKDKIVLDLFAGSGAWSIEALSRYAMKAVAVEKDKKAYEIIKKNIKNLDINNLEVWNSDVIYFLTKSGGKKFDFIFIDPPYDRKDLLNQSLETIKENDLLNKFGTIIIETNDENAIVIPKGFIINKSKKYGRVFVIFLSKFA</sequence>
<dbReference type="GO" id="GO:0003676">
    <property type="term" value="F:nucleic acid binding"/>
    <property type="evidence" value="ECO:0007669"/>
    <property type="project" value="InterPro"/>
</dbReference>
<dbReference type="InterPro" id="IPR004398">
    <property type="entry name" value="RNA_MeTrfase_RsmD"/>
</dbReference>
<gene>
    <name evidence="3" type="ordered locus">MCRO_0060</name>
</gene>